<dbReference type="EMBL" id="CP101914">
    <property type="protein sequence ID" value="UUI01199.1"/>
    <property type="molecule type" value="Genomic_DNA"/>
</dbReference>
<reference evidence="1" key="1">
    <citation type="submission" date="2022-07" db="EMBL/GenBank/DDBJ databases">
        <title>FELIX.</title>
        <authorList>
            <person name="Wan K.H."/>
            <person name="Park S."/>
            <person name="Lawrence Q."/>
            <person name="Eichenberger J.P."/>
            <person name="Booth B.W."/>
            <person name="Piaggio A.J."/>
            <person name="Chandler J.C."/>
            <person name="Franklin A.B."/>
            <person name="Celniker S.E."/>
        </authorList>
    </citation>
    <scope>NUCLEOTIDE SEQUENCE</scope>
    <source>
        <strain evidence="1">QA-1986 374</strain>
    </source>
</reference>
<accession>A0ABY5JLM3</accession>
<proteinExistence type="predicted"/>
<organism evidence="1 2">
    <name type="scientific">Oceanobacillus jeddahense</name>
    <dbReference type="NCBI Taxonomy" id="1462527"/>
    <lineage>
        <taxon>Bacteria</taxon>
        <taxon>Bacillati</taxon>
        <taxon>Bacillota</taxon>
        <taxon>Bacilli</taxon>
        <taxon>Bacillales</taxon>
        <taxon>Bacillaceae</taxon>
        <taxon>Oceanobacillus</taxon>
    </lineage>
</organism>
<dbReference type="Proteomes" id="UP001059773">
    <property type="component" value="Chromosome"/>
</dbReference>
<evidence type="ECO:0000313" key="2">
    <source>
        <dbReference type="Proteomes" id="UP001059773"/>
    </source>
</evidence>
<gene>
    <name evidence="1" type="ORF">NP439_14140</name>
</gene>
<evidence type="ECO:0000313" key="1">
    <source>
        <dbReference type="EMBL" id="UUI01199.1"/>
    </source>
</evidence>
<name>A0ABY5JLM3_9BACI</name>
<sequence length="104" mass="12495">MADNNSIDKSDPSWMYEHELYEEAEQYAEEHDVHASEVFPNPLVLEYDRNPEAFSEEEQKYIDKMLAFIEAFQRMDPDAYEQLKEELKEELHIKDSFNPFEEVK</sequence>
<dbReference type="RefSeq" id="WP_256706630.1">
    <property type="nucleotide sequence ID" value="NZ_CP101914.1"/>
</dbReference>
<protein>
    <submittedName>
        <fullName evidence="1">Uncharacterized protein</fullName>
    </submittedName>
</protein>
<keyword evidence="2" id="KW-1185">Reference proteome</keyword>